<dbReference type="STRING" id="156980.SAMN04489745_3335"/>
<dbReference type="Proteomes" id="UP000182652">
    <property type="component" value="Unassembled WGS sequence"/>
</dbReference>
<evidence type="ECO:0000313" key="3">
    <source>
        <dbReference type="Proteomes" id="UP000182652"/>
    </source>
</evidence>
<name>A0A1H4VY00_9MICC</name>
<evidence type="ECO:0000313" key="2">
    <source>
        <dbReference type="EMBL" id="SEC85144.1"/>
    </source>
</evidence>
<accession>A0A1H4VY00</accession>
<dbReference type="EMBL" id="FNSN01000004">
    <property type="protein sequence ID" value="SEC85144.1"/>
    <property type="molecule type" value="Genomic_DNA"/>
</dbReference>
<evidence type="ECO:0000256" key="1">
    <source>
        <dbReference type="SAM" id="MobiDB-lite"/>
    </source>
</evidence>
<proteinExistence type="predicted"/>
<keyword evidence="3" id="KW-1185">Reference proteome</keyword>
<sequence length="290" mass="30325">MTAAMTDHSLDLNVLSWALAVEKASRASNAQPPVAALPDPLADLTDEQRQALEAELHAAGITDDDGALTPDWQRTLTRTAEAPLTLELVARSSGVSVHCDVSLAGGSGLARTTSRTVRELPDGRIVTEAVGERMAVTEFSEESLWAVVSAALPGFAELTSTAMPSIDREERIPVTASELAAVNAATRATVQLSVAAGRQIATGVPDPGSPLYRSVHLWLLTDRLFEVRTTPGRQVDGGADGQSSPAAVPQGRPGVVLIPQEPGTLARQLVWDVLGAQQFLSSAAEGGARS</sequence>
<dbReference type="RefSeq" id="WP_139244779.1">
    <property type="nucleotide sequence ID" value="NZ_FNSN01000004.1"/>
</dbReference>
<organism evidence="2 3">
    <name type="scientific">Arthrobacter woluwensis</name>
    <dbReference type="NCBI Taxonomy" id="156980"/>
    <lineage>
        <taxon>Bacteria</taxon>
        <taxon>Bacillati</taxon>
        <taxon>Actinomycetota</taxon>
        <taxon>Actinomycetes</taxon>
        <taxon>Micrococcales</taxon>
        <taxon>Micrococcaceae</taxon>
        <taxon>Arthrobacter</taxon>
    </lineage>
</organism>
<evidence type="ECO:0008006" key="4">
    <source>
        <dbReference type="Google" id="ProtNLM"/>
    </source>
</evidence>
<reference evidence="2 3" key="1">
    <citation type="submission" date="2016-10" db="EMBL/GenBank/DDBJ databases">
        <authorList>
            <person name="de Groot N.N."/>
        </authorList>
    </citation>
    <scope>NUCLEOTIDE SEQUENCE [LARGE SCALE GENOMIC DNA]</scope>
    <source>
        <strain evidence="2 3">DSM 10495</strain>
    </source>
</reference>
<feature type="region of interest" description="Disordered" evidence="1">
    <location>
        <begin position="231"/>
        <end position="253"/>
    </location>
</feature>
<gene>
    <name evidence="2" type="ORF">SAMN04489745_3335</name>
</gene>
<protein>
    <recommendedName>
        <fullName evidence="4">EspG family protein</fullName>
    </recommendedName>
</protein>
<dbReference type="AlphaFoldDB" id="A0A1H4VY00"/>